<sequence length="140" mass="16499">MKSFALIFFISLFFAGCKEEYPVYQQFPQASLQNFPSCLHYMVHIKEERQALSKAFARKDDPLCPYHVMLTRYRVGNCNNPVVKSVGGDFNGYVRVEIKKGFKCYYKIQSDYKNSEETAFERVLKRIEKTQKEQKKNKNL</sequence>
<evidence type="ECO:0008006" key="3">
    <source>
        <dbReference type="Google" id="ProtNLM"/>
    </source>
</evidence>
<dbReference type="EMBL" id="CP063164">
    <property type="protein sequence ID" value="QOR61832.1"/>
    <property type="molecule type" value="Genomic_DNA"/>
</dbReference>
<dbReference type="Proteomes" id="UP000595074">
    <property type="component" value="Chromosome"/>
</dbReference>
<reference evidence="1 2" key="1">
    <citation type="submission" date="2020-10" db="EMBL/GenBank/DDBJ databases">
        <title>The genome of sulfurovum sp.</title>
        <authorList>
            <person name="Xie S."/>
            <person name="Shao Z."/>
            <person name="Jiang L."/>
        </authorList>
    </citation>
    <scope>NUCLEOTIDE SEQUENCE [LARGE SCALE GENOMIC DNA]</scope>
    <source>
        <strain evidence="1 2">ST-419</strain>
    </source>
</reference>
<accession>A0A7M1S434</accession>
<proteinExistence type="predicted"/>
<evidence type="ECO:0000313" key="2">
    <source>
        <dbReference type="Proteomes" id="UP000595074"/>
    </source>
</evidence>
<evidence type="ECO:0000313" key="1">
    <source>
        <dbReference type="EMBL" id="QOR61832.1"/>
    </source>
</evidence>
<organism evidence="1 2">
    <name type="scientific">Sulfurovum indicum</name>
    <dbReference type="NCBI Taxonomy" id="2779528"/>
    <lineage>
        <taxon>Bacteria</taxon>
        <taxon>Pseudomonadati</taxon>
        <taxon>Campylobacterota</taxon>
        <taxon>Epsilonproteobacteria</taxon>
        <taxon>Campylobacterales</taxon>
        <taxon>Sulfurovaceae</taxon>
        <taxon>Sulfurovum</taxon>
    </lineage>
</organism>
<dbReference type="PROSITE" id="PS51257">
    <property type="entry name" value="PROKAR_LIPOPROTEIN"/>
    <property type="match status" value="1"/>
</dbReference>
<dbReference type="RefSeq" id="WP_197548541.1">
    <property type="nucleotide sequence ID" value="NZ_CP063164.1"/>
</dbReference>
<gene>
    <name evidence="1" type="ORF">IMZ28_10495</name>
</gene>
<keyword evidence="2" id="KW-1185">Reference proteome</keyword>
<name>A0A7M1S434_9BACT</name>
<protein>
    <recommendedName>
        <fullName evidence="3">Lipoprotein</fullName>
    </recommendedName>
</protein>
<dbReference type="KEGG" id="sinu:IMZ28_10495"/>
<dbReference type="AlphaFoldDB" id="A0A7M1S434"/>